<dbReference type="PANTHER" id="PTHR36966">
    <property type="entry name" value="REP-ASSOCIATED TYROSINE TRANSPOSASE"/>
    <property type="match status" value="1"/>
</dbReference>
<dbReference type="EMBL" id="SOCA01000003">
    <property type="protein sequence ID" value="TDU71356.1"/>
    <property type="molecule type" value="Genomic_DNA"/>
</dbReference>
<proteinExistence type="predicted"/>
<dbReference type="GO" id="GO:0043565">
    <property type="term" value="F:sequence-specific DNA binding"/>
    <property type="evidence" value="ECO:0007669"/>
    <property type="project" value="TreeGrafter"/>
</dbReference>
<feature type="domain" description="Transposase IS200-like" evidence="1">
    <location>
        <begin position="20"/>
        <end position="136"/>
    </location>
</feature>
<gene>
    <name evidence="2" type="ORF">EI77_02480</name>
</gene>
<dbReference type="OrthoDB" id="9794403at2"/>
<dbReference type="InterPro" id="IPR036515">
    <property type="entry name" value="Transposase_17_sf"/>
</dbReference>
<dbReference type="SMART" id="SM01321">
    <property type="entry name" value="Y1_Tnp"/>
    <property type="match status" value="1"/>
</dbReference>
<dbReference type="GO" id="GO:0004803">
    <property type="term" value="F:transposase activity"/>
    <property type="evidence" value="ECO:0007669"/>
    <property type="project" value="InterPro"/>
</dbReference>
<dbReference type="Proteomes" id="UP000295662">
    <property type="component" value="Unassembled WGS sequence"/>
</dbReference>
<dbReference type="PANTHER" id="PTHR36966:SF1">
    <property type="entry name" value="REP-ASSOCIATED TYROSINE TRANSPOSASE"/>
    <property type="match status" value="1"/>
</dbReference>
<dbReference type="SUPFAM" id="SSF143422">
    <property type="entry name" value="Transposase IS200-like"/>
    <property type="match status" value="1"/>
</dbReference>
<dbReference type="AlphaFoldDB" id="A0A4R7S1H7"/>
<sequence>MKEDAATPLPWPHAPTHRLTEKGLYFVTAGTYLKAHHFRGAKRLEVLQRGLLKQCQKYGWRLEAWAVFSNHYHFVAESPGTAESLPAMLGELHTKTAQWVNRCDAAPGRKVWHNYRETQITDQPSYFARLNYTHRNALKHGLVAVASDYPWCSAAWFEENTGRPLVKSIYRFKTEKIPDDHEPSPEW</sequence>
<organism evidence="2 3">
    <name type="scientific">Prosthecobacter fusiformis</name>
    <dbReference type="NCBI Taxonomy" id="48464"/>
    <lineage>
        <taxon>Bacteria</taxon>
        <taxon>Pseudomonadati</taxon>
        <taxon>Verrucomicrobiota</taxon>
        <taxon>Verrucomicrobiia</taxon>
        <taxon>Verrucomicrobiales</taxon>
        <taxon>Verrucomicrobiaceae</taxon>
        <taxon>Prosthecobacter</taxon>
    </lineage>
</organism>
<comment type="caution">
    <text evidence="2">The sequence shown here is derived from an EMBL/GenBank/DDBJ whole genome shotgun (WGS) entry which is preliminary data.</text>
</comment>
<dbReference type="InterPro" id="IPR002686">
    <property type="entry name" value="Transposase_17"/>
</dbReference>
<evidence type="ECO:0000313" key="2">
    <source>
        <dbReference type="EMBL" id="TDU71356.1"/>
    </source>
</evidence>
<evidence type="ECO:0000259" key="1">
    <source>
        <dbReference type="SMART" id="SM01321"/>
    </source>
</evidence>
<accession>A0A4R7S1H7</accession>
<dbReference type="InterPro" id="IPR052715">
    <property type="entry name" value="RAYT_transposase"/>
</dbReference>
<name>A0A4R7S1H7_9BACT</name>
<reference evidence="2 3" key="1">
    <citation type="submission" date="2019-03" db="EMBL/GenBank/DDBJ databases">
        <title>Genomic Encyclopedia of Archaeal and Bacterial Type Strains, Phase II (KMG-II): from individual species to whole genera.</title>
        <authorList>
            <person name="Goeker M."/>
        </authorList>
    </citation>
    <scope>NUCLEOTIDE SEQUENCE [LARGE SCALE GENOMIC DNA]</scope>
    <source>
        <strain evidence="2 3">ATCC 25309</strain>
    </source>
</reference>
<keyword evidence="3" id="KW-1185">Reference proteome</keyword>
<dbReference type="Gene3D" id="3.30.70.1290">
    <property type="entry name" value="Transposase IS200-like"/>
    <property type="match status" value="1"/>
</dbReference>
<dbReference type="RefSeq" id="WP_133795515.1">
    <property type="nucleotide sequence ID" value="NZ_SOCA01000003.1"/>
</dbReference>
<evidence type="ECO:0000313" key="3">
    <source>
        <dbReference type="Proteomes" id="UP000295662"/>
    </source>
</evidence>
<protein>
    <submittedName>
        <fullName evidence="2">Putative transposase</fullName>
    </submittedName>
</protein>
<dbReference type="GO" id="GO:0006313">
    <property type="term" value="P:DNA transposition"/>
    <property type="evidence" value="ECO:0007669"/>
    <property type="project" value="InterPro"/>
</dbReference>